<accession>A0A0A6UR34</accession>
<evidence type="ECO:0000313" key="2">
    <source>
        <dbReference type="EMBL" id="KHD77881.1"/>
    </source>
</evidence>
<dbReference type="Proteomes" id="UP000054537">
    <property type="component" value="Unassembled WGS sequence"/>
</dbReference>
<evidence type="ECO:0000256" key="1">
    <source>
        <dbReference type="SAM" id="MobiDB-lite"/>
    </source>
</evidence>
<comment type="caution">
    <text evidence="2">The sequence shown here is derived from an EMBL/GenBank/DDBJ whole genome shotgun (WGS) entry which is preliminary data.</text>
</comment>
<gene>
    <name evidence="2" type="ORF">MB27_08885</name>
</gene>
<feature type="region of interest" description="Disordered" evidence="1">
    <location>
        <begin position="1"/>
        <end position="20"/>
    </location>
</feature>
<keyword evidence="3" id="KW-1185">Reference proteome</keyword>
<evidence type="ECO:0000313" key="3">
    <source>
        <dbReference type="Proteomes" id="UP000054537"/>
    </source>
</evidence>
<name>A0A0A6UR34_ACTUT</name>
<reference evidence="2 3" key="1">
    <citation type="submission" date="2014-10" db="EMBL/GenBank/DDBJ databases">
        <title>Draft genome sequence of Actinoplanes utahensis NRRL 12052.</title>
        <authorList>
            <person name="Velasco-Bucheli B."/>
            <person name="del Cerro C."/>
            <person name="Hormigo D."/>
            <person name="Garcia J.L."/>
            <person name="Acebal C."/>
            <person name="Arroyo M."/>
            <person name="de la Mata I."/>
        </authorList>
    </citation>
    <scope>NUCLEOTIDE SEQUENCE [LARGE SCALE GENOMIC DNA]</scope>
    <source>
        <strain evidence="2 3">NRRL 12052</strain>
    </source>
</reference>
<proteinExistence type="predicted"/>
<dbReference type="eggNOG" id="COG1309">
    <property type="taxonomic scope" value="Bacteria"/>
</dbReference>
<dbReference type="RefSeq" id="WP_043523685.1">
    <property type="nucleotide sequence ID" value="NZ_BAABKU010000038.1"/>
</dbReference>
<protein>
    <submittedName>
        <fullName evidence="2">Uncharacterized protein</fullName>
    </submittedName>
</protein>
<sequence>MSATTRSGRNSSAAASASAGRAGDILWLHLCNAAYFIRTDDLGWPLDESETWLVEALSTALLAAGDPPRQAP</sequence>
<organism evidence="2 3">
    <name type="scientific">Actinoplanes utahensis</name>
    <dbReference type="NCBI Taxonomy" id="1869"/>
    <lineage>
        <taxon>Bacteria</taxon>
        <taxon>Bacillati</taxon>
        <taxon>Actinomycetota</taxon>
        <taxon>Actinomycetes</taxon>
        <taxon>Micromonosporales</taxon>
        <taxon>Micromonosporaceae</taxon>
        <taxon>Actinoplanes</taxon>
    </lineage>
</organism>
<dbReference type="AlphaFoldDB" id="A0A0A6UR34"/>
<dbReference type="EMBL" id="JRTT01000008">
    <property type="protein sequence ID" value="KHD77881.1"/>
    <property type="molecule type" value="Genomic_DNA"/>
</dbReference>